<sequence>MKQIFAACLLFALTAQATAQTYVVGVEQGNFLPHYGVDEQGQYNGFARELLDLFAEHAGVTFIYKPLPVDELMPALVEGEVDFKYPDHPDWARSAKTEDRISYSRPVVEYVDGVLVSPRRLGLDGDHLKRIGLVDGWTARGYEEKIEASQILPVPSDSLPEMIHQALLKNSDGAYYNVVVALHHINNVRVRPGVLVFDPNLPHTRSSYRLSTIRHGDLLPRFDSFLDDRHEQVAAIKAKHRVEANIGTEYFGMEQWKVDFLKRQKARNTQ</sequence>
<reference evidence="5 6" key="1">
    <citation type="submission" date="2017-04" db="EMBL/GenBank/DDBJ databases">
        <title>Genome Sequence of Marinobacter salarius strain SMR5 Isolated from a culture of the Diatom Skeletonema marinoi.</title>
        <authorList>
            <person name="Topel M."/>
            <person name="Pinder M.I.M."/>
            <person name="Johansson O.N."/>
            <person name="Kourtchenko O."/>
            <person name="Godhe A."/>
            <person name="Clarke A.K."/>
        </authorList>
    </citation>
    <scope>NUCLEOTIDE SEQUENCE [LARGE SCALE GENOMIC DNA]</scope>
    <source>
        <strain evidence="5 6">SMR5</strain>
    </source>
</reference>
<dbReference type="EMBL" id="CP020931">
    <property type="protein sequence ID" value="ARM85813.1"/>
    <property type="molecule type" value="Genomic_DNA"/>
</dbReference>
<dbReference type="AlphaFoldDB" id="A0A1W6KEJ2"/>
<dbReference type="RefSeq" id="WP_085681766.1">
    <property type="nucleotide sequence ID" value="NZ_CP020931.1"/>
</dbReference>
<dbReference type="SUPFAM" id="SSF53850">
    <property type="entry name" value="Periplasmic binding protein-like II"/>
    <property type="match status" value="1"/>
</dbReference>
<name>A0A1W6KEJ2_9GAMM</name>
<accession>A0A1W6KEJ2</accession>
<dbReference type="Gene3D" id="3.40.190.10">
    <property type="entry name" value="Periplasmic binding protein-like II"/>
    <property type="match status" value="2"/>
</dbReference>
<evidence type="ECO:0000256" key="2">
    <source>
        <dbReference type="ARBA" id="ARBA00022729"/>
    </source>
</evidence>
<proteinExistence type="inferred from homology"/>
<comment type="similarity">
    <text evidence="1">Belongs to the bacterial solute-binding protein 3 family.</text>
</comment>
<gene>
    <name evidence="5" type="ORF">MARSALSMR5_03793</name>
</gene>
<protein>
    <submittedName>
        <fullName evidence="5">Bacterial extracellular solute-binding protein, family 3</fullName>
    </submittedName>
</protein>
<evidence type="ECO:0000259" key="4">
    <source>
        <dbReference type="Pfam" id="PF00497"/>
    </source>
</evidence>
<evidence type="ECO:0000256" key="3">
    <source>
        <dbReference type="SAM" id="SignalP"/>
    </source>
</evidence>
<dbReference type="Proteomes" id="UP000193100">
    <property type="component" value="Chromosome"/>
</dbReference>
<evidence type="ECO:0000256" key="1">
    <source>
        <dbReference type="ARBA" id="ARBA00010333"/>
    </source>
</evidence>
<organism evidence="5 6">
    <name type="scientific">Marinobacter salarius</name>
    <dbReference type="NCBI Taxonomy" id="1420917"/>
    <lineage>
        <taxon>Bacteria</taxon>
        <taxon>Pseudomonadati</taxon>
        <taxon>Pseudomonadota</taxon>
        <taxon>Gammaproteobacteria</taxon>
        <taxon>Pseudomonadales</taxon>
        <taxon>Marinobacteraceae</taxon>
        <taxon>Marinobacter</taxon>
    </lineage>
</organism>
<dbReference type="PANTHER" id="PTHR35936">
    <property type="entry name" value="MEMBRANE-BOUND LYTIC MUREIN TRANSGLYCOSYLASE F"/>
    <property type="match status" value="1"/>
</dbReference>
<feature type="domain" description="Solute-binding protein family 3/N-terminal" evidence="4">
    <location>
        <begin position="24"/>
        <end position="116"/>
    </location>
</feature>
<keyword evidence="2 3" id="KW-0732">Signal</keyword>
<evidence type="ECO:0000313" key="6">
    <source>
        <dbReference type="Proteomes" id="UP000193100"/>
    </source>
</evidence>
<dbReference type="GeneID" id="77257713"/>
<dbReference type="InterPro" id="IPR001638">
    <property type="entry name" value="Solute-binding_3/MltF_N"/>
</dbReference>
<feature type="chain" id="PRO_5013275379" evidence="3">
    <location>
        <begin position="20"/>
        <end position="270"/>
    </location>
</feature>
<dbReference type="Pfam" id="PF00497">
    <property type="entry name" value="SBP_bac_3"/>
    <property type="match status" value="1"/>
</dbReference>
<feature type="signal peptide" evidence="3">
    <location>
        <begin position="1"/>
        <end position="19"/>
    </location>
</feature>
<evidence type="ECO:0000313" key="5">
    <source>
        <dbReference type="EMBL" id="ARM85813.1"/>
    </source>
</evidence>
<dbReference type="PANTHER" id="PTHR35936:SF17">
    <property type="entry name" value="ARGININE-BINDING EXTRACELLULAR PROTEIN ARTP"/>
    <property type="match status" value="1"/>
</dbReference>